<keyword evidence="1" id="KW-1133">Transmembrane helix</keyword>
<dbReference type="EMBL" id="CAXAMN010007114">
    <property type="protein sequence ID" value="CAK9020515.1"/>
    <property type="molecule type" value="Genomic_DNA"/>
</dbReference>
<evidence type="ECO:0008006" key="4">
    <source>
        <dbReference type="Google" id="ProtNLM"/>
    </source>
</evidence>
<proteinExistence type="predicted"/>
<keyword evidence="3" id="KW-1185">Reference proteome</keyword>
<evidence type="ECO:0000256" key="1">
    <source>
        <dbReference type="SAM" id="Phobius"/>
    </source>
</evidence>
<comment type="caution">
    <text evidence="2">The sequence shown here is derived from an EMBL/GenBank/DDBJ whole genome shotgun (WGS) entry which is preliminary data.</text>
</comment>
<sequence>MERSKRGACGQWLQAEAPLIATILCVTIAGLGLLRVAGDHLVGATRTSLDATCPATNTAGMFACDGGSAAHRRSYDISGAEQVRRLRTVSSCEFTRIPTATDQVPWPPPEPMVMELPGWNAERFRHNAFLERFKEWRWPLSTFLRDPWLALVGQKGELLPEAVEVSFQESLGLHWKQTFFCIEACTVSCFSASAACCSKSSKLLPTDWNSEYDEPGRLEGLAGQDDY</sequence>
<keyword evidence="1" id="KW-0472">Membrane</keyword>
<accession>A0ABP0K196</accession>
<feature type="transmembrane region" description="Helical" evidence="1">
    <location>
        <begin position="12"/>
        <end position="34"/>
    </location>
</feature>
<gene>
    <name evidence="2" type="ORF">CCMP2556_LOCUS14083</name>
</gene>
<dbReference type="Proteomes" id="UP001642484">
    <property type="component" value="Unassembled WGS sequence"/>
</dbReference>
<evidence type="ECO:0000313" key="2">
    <source>
        <dbReference type="EMBL" id="CAK9020515.1"/>
    </source>
</evidence>
<organism evidence="2 3">
    <name type="scientific">Durusdinium trenchii</name>
    <dbReference type="NCBI Taxonomy" id="1381693"/>
    <lineage>
        <taxon>Eukaryota</taxon>
        <taxon>Sar</taxon>
        <taxon>Alveolata</taxon>
        <taxon>Dinophyceae</taxon>
        <taxon>Suessiales</taxon>
        <taxon>Symbiodiniaceae</taxon>
        <taxon>Durusdinium</taxon>
    </lineage>
</organism>
<evidence type="ECO:0000313" key="3">
    <source>
        <dbReference type="Proteomes" id="UP001642484"/>
    </source>
</evidence>
<keyword evidence="1" id="KW-0812">Transmembrane</keyword>
<protein>
    <recommendedName>
        <fullName evidence="4">Mannosyltransferase</fullName>
    </recommendedName>
</protein>
<reference evidence="2 3" key="1">
    <citation type="submission" date="2024-02" db="EMBL/GenBank/DDBJ databases">
        <authorList>
            <person name="Chen Y."/>
            <person name="Shah S."/>
            <person name="Dougan E. K."/>
            <person name="Thang M."/>
            <person name="Chan C."/>
        </authorList>
    </citation>
    <scope>NUCLEOTIDE SEQUENCE [LARGE SCALE GENOMIC DNA]</scope>
</reference>
<name>A0ABP0K196_9DINO</name>